<dbReference type="RefSeq" id="WP_013169577.1">
    <property type="nucleotide sequence ID" value="NC_014218.1"/>
</dbReference>
<dbReference type="InterPro" id="IPR035965">
    <property type="entry name" value="PAS-like_dom_sf"/>
</dbReference>
<evidence type="ECO:0000313" key="1">
    <source>
        <dbReference type="EMBL" id="ADH92079.1"/>
    </source>
</evidence>
<dbReference type="HOGENOM" id="CLU_032045_1_0_11"/>
<dbReference type="InterPro" id="IPR000014">
    <property type="entry name" value="PAS"/>
</dbReference>
<protein>
    <submittedName>
        <fullName evidence="1">Uncharacterized protein</fullName>
    </submittedName>
</protein>
<keyword evidence="2" id="KW-1185">Reference proteome</keyword>
<name>D7BMD0_ARCHD</name>
<dbReference type="eggNOG" id="COG0840">
    <property type="taxonomic scope" value="Bacteria"/>
</dbReference>
<dbReference type="Gene3D" id="3.30.450.20">
    <property type="entry name" value="PAS domain"/>
    <property type="match status" value="1"/>
</dbReference>
<accession>D7BMD0</accession>
<dbReference type="STRING" id="644284.Arch_0321"/>
<gene>
    <name evidence="1" type="ordered locus">Arch_0321</name>
</gene>
<dbReference type="OrthoDB" id="266313at2"/>
<dbReference type="Proteomes" id="UP000000376">
    <property type="component" value="Chromosome"/>
</dbReference>
<organism evidence="1 2">
    <name type="scientific">Arcanobacterium haemolyticum (strain ATCC 9345 / DSM 20595 / CCM 5947 / CCUG 17215 / LMG 16163 / NBRC 15585 / NCTC 8452 / 11018)</name>
    <dbReference type="NCBI Taxonomy" id="644284"/>
    <lineage>
        <taxon>Bacteria</taxon>
        <taxon>Bacillati</taxon>
        <taxon>Actinomycetota</taxon>
        <taxon>Actinomycetes</taxon>
        <taxon>Actinomycetales</taxon>
        <taxon>Actinomycetaceae</taxon>
        <taxon>Arcanobacterium</taxon>
    </lineage>
</organism>
<dbReference type="SUPFAM" id="SSF55785">
    <property type="entry name" value="PYP-like sensor domain (PAS domain)"/>
    <property type="match status" value="1"/>
</dbReference>
<reference evidence="1 2" key="1">
    <citation type="journal article" date="2010" name="Stand. Genomic Sci.">
        <title>Complete genome sequence of Arcanobacterium haemolyticum type strain (11018).</title>
        <authorList>
            <person name="Yasawong M."/>
            <person name="Teshima H."/>
            <person name="Lapidus A."/>
            <person name="Nolan M."/>
            <person name="Lucas S."/>
            <person name="Glavina Del Rio T."/>
            <person name="Tice H."/>
            <person name="Cheng J."/>
            <person name="Bruce D."/>
            <person name="Detter C."/>
            <person name="Tapia R."/>
            <person name="Han C."/>
            <person name="Goodwin L."/>
            <person name="Pitluck S."/>
            <person name="Liolios K."/>
            <person name="Ivanova N."/>
            <person name="Mavromatis K."/>
            <person name="Mikhailova N."/>
            <person name="Pati A."/>
            <person name="Chen A."/>
            <person name="Palaniappan K."/>
            <person name="Land M."/>
            <person name="Hauser L."/>
            <person name="Chang Y."/>
            <person name="Jeffries C."/>
            <person name="Rohde M."/>
            <person name="Sikorski J."/>
            <person name="Pukall R."/>
            <person name="Goker M."/>
            <person name="Woyke T."/>
            <person name="Bristow J."/>
            <person name="Eisen J."/>
            <person name="Markowitz V."/>
            <person name="Hugenholtz P."/>
            <person name="Kyrpides N."/>
            <person name="Klenk H."/>
        </authorList>
    </citation>
    <scope>NUCLEOTIDE SEQUENCE [LARGE SCALE GENOMIC DNA]</scope>
    <source>
        <strain evidence="2">ATCC 9345 / DSM 20595 / CCUG 17215 / LMG 16163 / NBRC 15585 / NCTC 8452 / 11018</strain>
    </source>
</reference>
<dbReference type="AlphaFoldDB" id="D7BMD0"/>
<dbReference type="KEGG" id="ahe:Arch_0321"/>
<proteinExistence type="predicted"/>
<evidence type="ECO:0000313" key="2">
    <source>
        <dbReference type="Proteomes" id="UP000000376"/>
    </source>
</evidence>
<sequence>MKPEPTGEIQEITPQELFFSTTDPKGVIKLSNEVFTRLSRYDAEQLRGAPHNIVRHPDMPASIFKLIWDTLEAGKPFAAYMLNLAGDGSEYDVFATITPLPNGGYLSVRAKPMREETFAQIRAVYAKILSHEQNLIAGGMNRRQAAEAALPYVNQALAEAGIGSYEDFQTEALPAETAKRETEENTFPHRAGESQLHEMLAAVRKEHETLDAWMKHQDDLVKLGERLAAVVAHVRTDMDTVAAAAHEFTALGEGNPALHTALEPLFVWNRMQGVVGTYLTNLIAKIDALESHIAHTRFRIALSRLHTNMCGVFIAELIDTGYDAKIGVPGLAPGFVTRDVFAEADNETEEQREIRERLESLEMLSTVLTADVEALQEHAQTYRELAGDIAHYLDQVLHAVAIPRQLLQLWQMSAADLNLPELNLSVDATVARSIDHAEVSLERLTAFQQELGNVSDVENYDALSQIVLEIHAKVLVMIG</sequence>
<dbReference type="EMBL" id="CP002045">
    <property type="protein sequence ID" value="ADH92079.1"/>
    <property type="molecule type" value="Genomic_DNA"/>
</dbReference>
<dbReference type="CDD" id="cd00130">
    <property type="entry name" value="PAS"/>
    <property type="match status" value="1"/>
</dbReference>